<gene>
    <name evidence="3" type="ORF">DAY19_14715</name>
</gene>
<feature type="domain" description="ParB-like N-terminal" evidence="2">
    <location>
        <begin position="4"/>
        <end position="87"/>
    </location>
</feature>
<dbReference type="RefSeq" id="WP_115363860.1">
    <property type="nucleotide sequence ID" value="NZ_QDKL01000004.1"/>
</dbReference>
<evidence type="ECO:0000256" key="1">
    <source>
        <dbReference type="SAM" id="MobiDB-lite"/>
    </source>
</evidence>
<dbReference type="Gene3D" id="3.90.1530.10">
    <property type="entry name" value="Conserved hypothetical protein from pyrococcus furiosus pfu- 392566-001, ParB domain"/>
    <property type="match status" value="1"/>
</dbReference>
<dbReference type="PANTHER" id="PTHR33375">
    <property type="entry name" value="CHROMOSOME-PARTITIONING PROTEIN PARB-RELATED"/>
    <property type="match status" value="1"/>
</dbReference>
<dbReference type="Pfam" id="PF02195">
    <property type="entry name" value="ParB_N"/>
    <property type="match status" value="1"/>
</dbReference>
<evidence type="ECO:0000313" key="3">
    <source>
        <dbReference type="EMBL" id="RZF20412.1"/>
    </source>
</evidence>
<dbReference type="InterPro" id="IPR036086">
    <property type="entry name" value="ParB/Sulfiredoxin_sf"/>
</dbReference>
<dbReference type="EMBL" id="QDKL01000004">
    <property type="protein sequence ID" value="RZF20412.1"/>
    <property type="molecule type" value="Genomic_DNA"/>
</dbReference>
<dbReference type="InterPro" id="IPR003115">
    <property type="entry name" value="ParB_N"/>
</dbReference>
<evidence type="ECO:0000313" key="4">
    <source>
        <dbReference type="Proteomes" id="UP000443582"/>
    </source>
</evidence>
<keyword evidence="4" id="KW-1185">Reference proteome</keyword>
<name>A0ABY0ICL2_9BACT</name>
<dbReference type="SUPFAM" id="SSF110849">
    <property type="entry name" value="ParB/Sulfiredoxin"/>
    <property type="match status" value="1"/>
</dbReference>
<proteinExistence type="predicted"/>
<evidence type="ECO:0000259" key="2">
    <source>
        <dbReference type="SMART" id="SM00470"/>
    </source>
</evidence>
<protein>
    <recommendedName>
        <fullName evidence="2">ParB-like N-terminal domain-containing protein</fullName>
    </recommendedName>
</protein>
<feature type="region of interest" description="Disordered" evidence="1">
    <location>
        <begin position="295"/>
        <end position="329"/>
    </location>
</feature>
<dbReference type="InterPro" id="IPR050336">
    <property type="entry name" value="Chromosome_partition/occlusion"/>
</dbReference>
<dbReference type="SMART" id="SM00470">
    <property type="entry name" value="ParB"/>
    <property type="match status" value="1"/>
</dbReference>
<comment type="caution">
    <text evidence="3">The sequence shown here is derived from an EMBL/GenBank/DDBJ whole genome shotgun (WGS) entry which is preliminary data.</text>
</comment>
<dbReference type="Proteomes" id="UP000443582">
    <property type="component" value="Unassembled WGS sequence"/>
</dbReference>
<reference evidence="4" key="1">
    <citation type="journal article" date="2019" name="Int. J. Syst. Evol. Microbiol.">
        <title>Halobacteriovorax valvorus sp. nov., a novel prokaryotic predator isolated from coastal seawater of China.</title>
        <authorList>
            <person name="Chen M.-X."/>
        </authorList>
    </citation>
    <scope>NUCLEOTIDE SEQUENCE [LARGE SCALE GENOMIC DNA]</scope>
    <source>
        <strain evidence="4">BL9</strain>
    </source>
</reference>
<accession>A0ABY0ICL2</accession>
<dbReference type="PANTHER" id="PTHR33375:SF1">
    <property type="entry name" value="CHROMOSOME-PARTITIONING PROTEIN PARB-RELATED"/>
    <property type="match status" value="1"/>
</dbReference>
<organism evidence="3 4">
    <name type="scientific">Halobacteriovorax vibrionivorans</name>
    <dbReference type="NCBI Taxonomy" id="2152716"/>
    <lineage>
        <taxon>Bacteria</taxon>
        <taxon>Pseudomonadati</taxon>
        <taxon>Bdellovibrionota</taxon>
        <taxon>Bacteriovoracia</taxon>
        <taxon>Bacteriovoracales</taxon>
        <taxon>Halobacteriovoraceae</taxon>
        <taxon>Halobacteriovorax</taxon>
    </lineage>
</organism>
<sequence>MQTTTINIDEIKLNSQYLRTETDVETLKNSIESIGLINPLTINKENELLAGARRYTALKELGITDIPVHVVDRKSLEQELISIDENLVRKPLDKLEFEKCLNRGREIYEELNPTATKIEVDKIATTTEEKKLEKAQEEQDMDSFAAVTAQKTGLSKSVIKGAIKRDALASEHVKKARRLGHLNASQTNEIIKLDKETQEKILPMIADKTVKEAKQIITAAKRGGIEEANQEIETMIPLPKEYAHLRNLSKRLNKNLTRILLEELTYEGKEADSIMKEMRKLQENLNHFFKMGTTGSMTSTESIDDDEHSESTPVALEEGAQEFTPEYTL</sequence>